<feature type="domain" description="Toprim" evidence="2">
    <location>
        <begin position="248"/>
        <end position="337"/>
    </location>
</feature>
<dbReference type="Pfam" id="PF13362">
    <property type="entry name" value="Toprim_3"/>
    <property type="match status" value="1"/>
</dbReference>
<accession>G4RAW9</accession>
<dbReference type="STRING" id="1082931.KKY_3623"/>
<evidence type="ECO:0000313" key="4">
    <source>
        <dbReference type="EMBL" id="AEQ53605.1"/>
    </source>
</evidence>
<evidence type="ECO:0000259" key="2">
    <source>
        <dbReference type="Pfam" id="PF13362"/>
    </source>
</evidence>
<dbReference type="InterPro" id="IPR006171">
    <property type="entry name" value="TOPRIM_dom"/>
</dbReference>
<feature type="domain" description="DUF7146" evidence="3">
    <location>
        <begin position="131"/>
        <end position="240"/>
    </location>
</feature>
<protein>
    <submittedName>
        <fullName evidence="4">Uncharacterized protein</fullName>
    </submittedName>
</protein>
<reference evidence="4 5" key="1">
    <citation type="journal article" date="2012" name="J. Bacteriol.">
        <title>Complete genome sequence of Pelagibacterium halotolerans B2T.</title>
        <authorList>
            <person name="Huo Y.Y."/>
            <person name="Cheng H."/>
            <person name="Han X.F."/>
            <person name="Jiang X.W."/>
            <person name="Sun C."/>
            <person name="Zhang X.Q."/>
            <person name="Zhu X.F."/>
            <person name="Liu Y.F."/>
            <person name="Li P.F."/>
            <person name="Ni P.X."/>
            <person name="Wu M."/>
        </authorList>
    </citation>
    <scope>NUCLEOTIDE SEQUENCE [LARGE SCALE GENOMIC DNA]</scope>
    <source>
        <strain evidence="5">DSM 22347 / JCM 15775 / CGMCC 1.7692 / B2</strain>
    </source>
</reference>
<dbReference type="KEGG" id="phl:KKY_3623"/>
<dbReference type="EMBL" id="CP003075">
    <property type="protein sequence ID" value="AEQ53605.1"/>
    <property type="molecule type" value="Genomic_DNA"/>
</dbReference>
<organism evidence="4 5">
    <name type="scientific">Pelagibacterium halotolerans (strain DSM 22347 / JCM 15775 / CGMCC 1.7692 / B2)</name>
    <dbReference type="NCBI Taxonomy" id="1082931"/>
    <lineage>
        <taxon>Bacteria</taxon>
        <taxon>Pseudomonadati</taxon>
        <taxon>Pseudomonadota</taxon>
        <taxon>Alphaproteobacteria</taxon>
        <taxon>Hyphomicrobiales</taxon>
        <taxon>Devosiaceae</taxon>
        <taxon>Pelagibacterium</taxon>
    </lineage>
</organism>
<dbReference type="AlphaFoldDB" id="G4RAW9"/>
<dbReference type="eggNOG" id="COG4643">
    <property type="taxonomic scope" value="Bacteria"/>
</dbReference>
<gene>
    <name evidence="4" type="ordered locus">KKY_3623</name>
</gene>
<evidence type="ECO:0000259" key="3">
    <source>
        <dbReference type="Pfam" id="PF23639"/>
    </source>
</evidence>
<proteinExistence type="predicted"/>
<dbReference type="Pfam" id="PF23639">
    <property type="entry name" value="DUF7146"/>
    <property type="match status" value="1"/>
</dbReference>
<dbReference type="Gene3D" id="3.40.1360.10">
    <property type="match status" value="1"/>
</dbReference>
<keyword evidence="5" id="KW-1185">Reference proteome</keyword>
<dbReference type="PATRIC" id="fig|1082931.4.peg.3572"/>
<dbReference type="InterPro" id="IPR055570">
    <property type="entry name" value="DUF7146"/>
</dbReference>
<evidence type="ECO:0000313" key="5">
    <source>
        <dbReference type="Proteomes" id="UP000008850"/>
    </source>
</evidence>
<name>G4RAW9_PELHB</name>
<evidence type="ECO:0000256" key="1">
    <source>
        <dbReference type="SAM" id="MobiDB-lite"/>
    </source>
</evidence>
<dbReference type="Proteomes" id="UP000008850">
    <property type="component" value="Chromosome"/>
</dbReference>
<feature type="region of interest" description="Disordered" evidence="1">
    <location>
        <begin position="112"/>
        <end position="134"/>
    </location>
</feature>
<dbReference type="HOGENOM" id="CLU_803799_0_0_5"/>
<sequence length="360" mass="38947">MAGSFFFAVDMEARMTDTVSDIARRLGREAEAVCHHYLSNGRRQGHYWIVGDARNTPGRSLYVRLSGPAHGPGAAGKWTDAATGEHGDLIDLIAAAQQLRTFRETLDEARRFLSLPRPEPQRRGRQSAPAGSPEAARRLFAMGRPIGGTLAERYLHRRGLARLGDAPVLRFHPRCYYWREGQPKDAPSETWPALLAKVTDGQGNLTGVHRTWLDPATARKAPLDPPRKAMGNLLGHGVRIGTATDLLAAGEGLESTLSVRMALPDLPVIAALSANHLAALILPTGLQRLYIAADADEAGAMAAANLTERADAIGVETIRLSPLGGDFNEDLRNLGRDDLRAHLCQQLATADLSRLLSCDS</sequence>